<dbReference type="Proteomes" id="UP000005573">
    <property type="component" value="Unassembled WGS sequence"/>
</dbReference>
<evidence type="ECO:0000313" key="1">
    <source>
        <dbReference type="EMBL" id="EFU79655.1"/>
    </source>
</evidence>
<protein>
    <submittedName>
        <fullName evidence="1">Uncharacterized protein</fullName>
    </submittedName>
</protein>
<gene>
    <name evidence="1" type="ORF">HMPREF0388_1758</name>
</gene>
<reference evidence="1 2" key="1">
    <citation type="submission" date="2010-12" db="EMBL/GenBank/DDBJ databases">
        <authorList>
            <person name="Muzny D."/>
            <person name="Qin X."/>
            <person name="Deng J."/>
            <person name="Jiang H."/>
            <person name="Liu Y."/>
            <person name="Qu J."/>
            <person name="Song X.-Z."/>
            <person name="Zhang L."/>
            <person name="Thornton R."/>
            <person name="Coyle M."/>
            <person name="Francisco L."/>
            <person name="Jackson L."/>
            <person name="Javaid M."/>
            <person name="Korchina V."/>
            <person name="Kovar C."/>
            <person name="Mata R."/>
            <person name="Mathew T."/>
            <person name="Ngo R."/>
            <person name="Nguyen L."/>
            <person name="Nguyen N."/>
            <person name="Okwuonu G."/>
            <person name="Ongeri F."/>
            <person name="Pham C."/>
            <person name="Simmons D."/>
            <person name="Wilczek-Boney K."/>
            <person name="Hale W."/>
            <person name="Jakkamsetti A."/>
            <person name="Pham P."/>
            <person name="Ruth R."/>
            <person name="San Lucas F."/>
            <person name="Warren J."/>
            <person name="Zhang J."/>
            <person name="Zhao Z."/>
            <person name="Zhou C."/>
            <person name="Zhu D."/>
            <person name="Lee S."/>
            <person name="Bess C."/>
            <person name="Blankenburg K."/>
            <person name="Forbes L."/>
            <person name="Fu Q."/>
            <person name="Gubbala S."/>
            <person name="Hirani K."/>
            <person name="Jayaseelan J.C."/>
            <person name="Lara F."/>
            <person name="Munidasa M."/>
            <person name="Palculict T."/>
            <person name="Patil S."/>
            <person name="Pu L.-L."/>
            <person name="Saada N."/>
            <person name="Tang L."/>
            <person name="Weissenberger G."/>
            <person name="Zhu Y."/>
            <person name="Hemphill L."/>
            <person name="Shang Y."/>
            <person name="Youmans B."/>
            <person name="Ayvaz T."/>
            <person name="Ross M."/>
            <person name="Santibanez J."/>
            <person name="Aqrawi P."/>
            <person name="Gross S."/>
            <person name="Joshi V."/>
            <person name="Fowler G."/>
            <person name="Nazareth L."/>
            <person name="Reid J."/>
            <person name="Worley K."/>
            <person name="Petrosino J."/>
            <person name="Highlander S."/>
            <person name="Gibbs R."/>
        </authorList>
    </citation>
    <scope>NUCLEOTIDE SEQUENCE [LARGE SCALE GENOMIC DNA]</scope>
    <source>
        <strain evidence="1 2">ATCC 51333</strain>
    </source>
</reference>
<proteinExistence type="predicted"/>
<comment type="caution">
    <text evidence="1">The sequence shown here is derived from an EMBL/GenBank/DDBJ whole genome shotgun (WGS) entry which is preliminary data.</text>
</comment>
<organism evidence="1 2">
    <name type="scientific">Mobiluncus curtisii ATCC 51333</name>
    <dbReference type="NCBI Taxonomy" id="887326"/>
    <lineage>
        <taxon>Bacteria</taxon>
        <taxon>Bacillati</taxon>
        <taxon>Actinomycetota</taxon>
        <taxon>Actinomycetes</taxon>
        <taxon>Actinomycetales</taxon>
        <taxon>Actinomycetaceae</taxon>
        <taxon>Mobiluncus</taxon>
    </lineage>
</organism>
<evidence type="ECO:0000313" key="2">
    <source>
        <dbReference type="Proteomes" id="UP000005573"/>
    </source>
</evidence>
<dbReference type="EMBL" id="AEPY01000011">
    <property type="protein sequence ID" value="EFU79655.1"/>
    <property type="molecule type" value="Genomic_DNA"/>
</dbReference>
<dbReference type="HOGENOM" id="CLU_2936533_0_0_11"/>
<dbReference type="AlphaFoldDB" id="E6M125"/>
<name>E6M125_9ACTO</name>
<dbReference type="RefSeq" id="WP_004010133.1">
    <property type="nucleotide sequence ID" value="NZ_GL622340.1"/>
</dbReference>
<accession>E6M125</accession>
<sequence length="60" mass="6887">MKITEERGKIIITKGLDQDGNNVLLVDQTGEFTESYILELGALEMAKDILQREHHQQMDE</sequence>